<evidence type="ECO:0008006" key="6">
    <source>
        <dbReference type="Google" id="ProtNLM"/>
    </source>
</evidence>
<reference evidence="5" key="1">
    <citation type="submission" date="2014-01" db="EMBL/GenBank/DDBJ databases">
        <title>The Genome Sequence of Anopheles farauti FAR1 (V2).</title>
        <authorList>
            <consortium name="The Broad Institute Genomics Platform"/>
            <person name="Neafsey D.E."/>
            <person name="Besansky N."/>
            <person name="Howell P."/>
            <person name="Walton C."/>
            <person name="Young S.K."/>
            <person name="Zeng Q."/>
            <person name="Gargeya S."/>
            <person name="Fitzgerald M."/>
            <person name="Haas B."/>
            <person name="Abouelleil A."/>
            <person name="Allen A.W."/>
            <person name="Alvarado L."/>
            <person name="Arachchi H.M."/>
            <person name="Berlin A.M."/>
            <person name="Chapman S.B."/>
            <person name="Gainer-Dewar J."/>
            <person name="Goldberg J."/>
            <person name="Griggs A."/>
            <person name="Gujja S."/>
            <person name="Hansen M."/>
            <person name="Howarth C."/>
            <person name="Imamovic A."/>
            <person name="Ireland A."/>
            <person name="Larimer J."/>
            <person name="McCowan C."/>
            <person name="Murphy C."/>
            <person name="Pearson M."/>
            <person name="Poon T.W."/>
            <person name="Priest M."/>
            <person name="Roberts A."/>
            <person name="Saif S."/>
            <person name="Shea T."/>
            <person name="Sisk P."/>
            <person name="Sykes S."/>
            <person name="Wortman J."/>
            <person name="Nusbaum C."/>
            <person name="Birren B."/>
        </authorList>
    </citation>
    <scope>NUCLEOTIDE SEQUENCE [LARGE SCALE GENOMIC DNA]</scope>
    <source>
        <strain evidence="5">FAR1</strain>
    </source>
</reference>
<reference evidence="4" key="2">
    <citation type="submission" date="2020-05" db="UniProtKB">
        <authorList>
            <consortium name="EnsemblMetazoa"/>
        </authorList>
    </citation>
    <scope>IDENTIFICATION</scope>
    <source>
        <strain evidence="4">FAR1</strain>
    </source>
</reference>
<organism evidence="4 5">
    <name type="scientific">Anopheles farauti</name>
    <dbReference type="NCBI Taxonomy" id="69004"/>
    <lineage>
        <taxon>Eukaryota</taxon>
        <taxon>Metazoa</taxon>
        <taxon>Ecdysozoa</taxon>
        <taxon>Arthropoda</taxon>
        <taxon>Hexapoda</taxon>
        <taxon>Insecta</taxon>
        <taxon>Pterygota</taxon>
        <taxon>Neoptera</taxon>
        <taxon>Endopterygota</taxon>
        <taxon>Diptera</taxon>
        <taxon>Nematocera</taxon>
        <taxon>Culicoidea</taxon>
        <taxon>Culicidae</taxon>
        <taxon>Anophelinae</taxon>
        <taxon>Anopheles</taxon>
    </lineage>
</organism>
<evidence type="ECO:0000256" key="1">
    <source>
        <dbReference type="ARBA" id="ARBA00022729"/>
    </source>
</evidence>
<dbReference type="Proteomes" id="UP000075886">
    <property type="component" value="Unassembled WGS sequence"/>
</dbReference>
<dbReference type="AlphaFoldDB" id="A0A182QP02"/>
<feature type="chain" id="PRO_5008133252" description="Protein sleepless" evidence="3">
    <location>
        <begin position="24"/>
        <end position="147"/>
    </location>
</feature>
<keyword evidence="2" id="KW-1015">Disulfide bond</keyword>
<dbReference type="VEuPathDB" id="VectorBase:AFAF014000"/>
<dbReference type="CDD" id="cd00117">
    <property type="entry name" value="TFP"/>
    <property type="match status" value="1"/>
</dbReference>
<keyword evidence="5" id="KW-1185">Reference proteome</keyword>
<feature type="signal peptide" evidence="3">
    <location>
        <begin position="1"/>
        <end position="23"/>
    </location>
</feature>
<accession>A0A182QP02</accession>
<dbReference type="EMBL" id="AXCN02000218">
    <property type="status" value="NOT_ANNOTATED_CDS"/>
    <property type="molecule type" value="Genomic_DNA"/>
</dbReference>
<dbReference type="PANTHER" id="PTHR10036">
    <property type="entry name" value="CD59 GLYCOPROTEIN"/>
    <property type="match status" value="1"/>
</dbReference>
<evidence type="ECO:0000256" key="3">
    <source>
        <dbReference type="SAM" id="SignalP"/>
    </source>
</evidence>
<protein>
    <recommendedName>
        <fullName evidence="6">Protein sleepless</fullName>
    </recommendedName>
</protein>
<dbReference type="InterPro" id="IPR045860">
    <property type="entry name" value="Snake_toxin-like_sf"/>
</dbReference>
<keyword evidence="1 3" id="KW-0732">Signal</keyword>
<dbReference type="SUPFAM" id="SSF57302">
    <property type="entry name" value="Snake toxin-like"/>
    <property type="match status" value="1"/>
</dbReference>
<sequence length="147" mass="15920">MHFIRSLLSVLIVVVLIEPFADSLQCYSCSTDTSNLDCNNLAILEKIECSPFSVDNPVQPACGYKRLVGTSDDVVERIWRGCAVSGECALLSRQGDEAFSSIFRMSECEECSEDACNNPRSGAAITSSGPATWLVGAFLMVLLNTIL</sequence>
<evidence type="ECO:0000256" key="2">
    <source>
        <dbReference type="ARBA" id="ARBA00023157"/>
    </source>
</evidence>
<dbReference type="EnsemblMetazoa" id="AFAF014000-RA">
    <property type="protein sequence ID" value="AFAF014000-PA"/>
    <property type="gene ID" value="AFAF014000"/>
</dbReference>
<name>A0A182QP02_9DIPT</name>
<proteinExistence type="predicted"/>
<evidence type="ECO:0000313" key="5">
    <source>
        <dbReference type="Proteomes" id="UP000075886"/>
    </source>
</evidence>
<dbReference type="PANTHER" id="PTHR10036:SF3">
    <property type="entry name" value="PROTEIN SLEEPLESS-RELATED"/>
    <property type="match status" value="1"/>
</dbReference>
<evidence type="ECO:0000313" key="4">
    <source>
        <dbReference type="EnsemblMetazoa" id="AFAF014000-PA"/>
    </source>
</evidence>